<dbReference type="Proteomes" id="UP001500503">
    <property type="component" value="Unassembled WGS sequence"/>
</dbReference>
<organism evidence="8 9">
    <name type="scientific">Actinoallomurus oryzae</name>
    <dbReference type="NCBI Taxonomy" id="502180"/>
    <lineage>
        <taxon>Bacteria</taxon>
        <taxon>Bacillati</taxon>
        <taxon>Actinomycetota</taxon>
        <taxon>Actinomycetes</taxon>
        <taxon>Streptosporangiales</taxon>
        <taxon>Thermomonosporaceae</taxon>
        <taxon>Actinoallomurus</taxon>
    </lineage>
</organism>
<keyword evidence="4 6" id="KW-0573">Peptidoglycan synthesis</keyword>
<sequence length="220" mass="22655">MGKLTQATTFTTLKAVPKDTDPTAASDGTVVHPLKSLPISATAGGTPVAVLPSKELGGPTWVPVVESKPGWQRILLPSRPNGSTGWIPTGAGNVRTAHSSYVLRVDTSTRKLTLSKSGKTIGAWTVAVGAPKTPTPVGRTFLLALIAPTKATYSPLILPVGAHSDTLDSYGGGPGTVAFHGWPSKSVFGQAVTHGCVRVPADALKRLSKLPLGTPVLVTN</sequence>
<dbReference type="PANTHER" id="PTHR30582:SF2">
    <property type="entry name" value="L,D-TRANSPEPTIDASE YCIB-RELATED"/>
    <property type="match status" value="1"/>
</dbReference>
<reference evidence="9" key="1">
    <citation type="journal article" date="2019" name="Int. J. Syst. Evol. Microbiol.">
        <title>The Global Catalogue of Microorganisms (GCM) 10K type strain sequencing project: providing services to taxonomists for standard genome sequencing and annotation.</title>
        <authorList>
            <consortium name="The Broad Institute Genomics Platform"/>
            <consortium name="The Broad Institute Genome Sequencing Center for Infectious Disease"/>
            <person name="Wu L."/>
            <person name="Ma J."/>
        </authorList>
    </citation>
    <scope>NUCLEOTIDE SEQUENCE [LARGE SCALE GENOMIC DNA]</scope>
    <source>
        <strain evidence="9">JCM 17933</strain>
    </source>
</reference>
<evidence type="ECO:0000256" key="6">
    <source>
        <dbReference type="PROSITE-ProRule" id="PRU01373"/>
    </source>
</evidence>
<evidence type="ECO:0000313" key="9">
    <source>
        <dbReference type="Proteomes" id="UP001500503"/>
    </source>
</evidence>
<dbReference type="PANTHER" id="PTHR30582">
    <property type="entry name" value="L,D-TRANSPEPTIDASE"/>
    <property type="match status" value="1"/>
</dbReference>
<dbReference type="InterPro" id="IPR005490">
    <property type="entry name" value="LD_TPept_cat_dom"/>
</dbReference>
<dbReference type="CDD" id="cd16913">
    <property type="entry name" value="YkuD_like"/>
    <property type="match status" value="1"/>
</dbReference>
<evidence type="ECO:0000313" key="8">
    <source>
        <dbReference type="EMBL" id="GAA4513722.1"/>
    </source>
</evidence>
<name>A0ABP8QZ73_9ACTN</name>
<feature type="active site" description="Proton donor/acceptor" evidence="6">
    <location>
        <position position="180"/>
    </location>
</feature>
<keyword evidence="5 6" id="KW-0961">Cell wall biogenesis/degradation</keyword>
<keyword evidence="3 6" id="KW-0133">Cell shape</keyword>
<evidence type="ECO:0000259" key="7">
    <source>
        <dbReference type="PROSITE" id="PS52029"/>
    </source>
</evidence>
<dbReference type="PROSITE" id="PS52029">
    <property type="entry name" value="LD_TPASE"/>
    <property type="match status" value="1"/>
</dbReference>
<dbReference type="InterPro" id="IPR050979">
    <property type="entry name" value="LD-transpeptidase"/>
</dbReference>
<protein>
    <recommendedName>
        <fullName evidence="7">L,D-TPase catalytic domain-containing protein</fullName>
    </recommendedName>
</protein>
<evidence type="ECO:0000256" key="2">
    <source>
        <dbReference type="ARBA" id="ARBA00022679"/>
    </source>
</evidence>
<dbReference type="RefSeq" id="WP_345473195.1">
    <property type="nucleotide sequence ID" value="NZ_BAABHF010000048.1"/>
</dbReference>
<evidence type="ECO:0000256" key="4">
    <source>
        <dbReference type="ARBA" id="ARBA00022984"/>
    </source>
</evidence>
<dbReference type="EMBL" id="BAABHF010000048">
    <property type="protein sequence ID" value="GAA4513722.1"/>
    <property type="molecule type" value="Genomic_DNA"/>
</dbReference>
<accession>A0ABP8QZ73</accession>
<keyword evidence="2" id="KW-0808">Transferase</keyword>
<comment type="pathway">
    <text evidence="1 6">Cell wall biogenesis; peptidoglycan biosynthesis.</text>
</comment>
<evidence type="ECO:0000256" key="3">
    <source>
        <dbReference type="ARBA" id="ARBA00022960"/>
    </source>
</evidence>
<feature type="domain" description="L,D-TPase catalytic" evidence="7">
    <location>
        <begin position="101"/>
        <end position="219"/>
    </location>
</feature>
<keyword evidence="9" id="KW-1185">Reference proteome</keyword>
<evidence type="ECO:0000256" key="1">
    <source>
        <dbReference type="ARBA" id="ARBA00004752"/>
    </source>
</evidence>
<comment type="caution">
    <text evidence="8">The sequence shown here is derived from an EMBL/GenBank/DDBJ whole genome shotgun (WGS) entry which is preliminary data.</text>
</comment>
<gene>
    <name evidence="8" type="ORF">GCM10023191_081220</name>
</gene>
<feature type="active site" description="Nucleophile" evidence="6">
    <location>
        <position position="196"/>
    </location>
</feature>
<dbReference type="Gene3D" id="2.40.440.10">
    <property type="entry name" value="L,D-transpeptidase catalytic domain-like"/>
    <property type="match status" value="1"/>
</dbReference>
<proteinExistence type="predicted"/>
<dbReference type="InterPro" id="IPR038063">
    <property type="entry name" value="Transpep_catalytic_dom"/>
</dbReference>
<dbReference type="Pfam" id="PF03734">
    <property type="entry name" value="YkuD"/>
    <property type="match status" value="1"/>
</dbReference>
<evidence type="ECO:0000256" key="5">
    <source>
        <dbReference type="ARBA" id="ARBA00023316"/>
    </source>
</evidence>
<dbReference type="SUPFAM" id="SSF141523">
    <property type="entry name" value="L,D-transpeptidase catalytic domain-like"/>
    <property type="match status" value="1"/>
</dbReference>